<dbReference type="OMA" id="NSSKCFR"/>
<dbReference type="PROSITE" id="PS50262">
    <property type="entry name" value="G_PROTEIN_RECEP_F1_2"/>
    <property type="match status" value="1"/>
</dbReference>
<dbReference type="GO" id="GO:0007187">
    <property type="term" value="P:G protein-coupled receptor signaling pathway, coupled to cyclic nucleotide second messenger"/>
    <property type="evidence" value="ECO:0007669"/>
    <property type="project" value="TreeGrafter"/>
</dbReference>
<evidence type="ECO:0000256" key="1">
    <source>
        <dbReference type="ARBA" id="ARBA00004651"/>
    </source>
</evidence>
<keyword evidence="6 12" id="KW-0472">Membrane</keyword>
<feature type="region of interest" description="Disordered" evidence="11">
    <location>
        <begin position="551"/>
        <end position="655"/>
    </location>
</feature>
<dbReference type="PANTHER" id="PTHR24247:SF191">
    <property type="entry name" value="MUSCARINIC ACETYLCHOLINE RECEPTOR, B-TYPE, ISOFORM A"/>
    <property type="match status" value="1"/>
</dbReference>
<feature type="transmembrane region" description="Helical" evidence="12">
    <location>
        <begin position="6"/>
        <end position="31"/>
    </location>
</feature>
<keyword evidence="2" id="KW-1003">Cell membrane</keyword>
<dbReference type="Gene3D" id="1.20.1070.10">
    <property type="entry name" value="Rhodopsin 7-helix transmembrane proteins"/>
    <property type="match status" value="2"/>
</dbReference>
<dbReference type="GO" id="GO:0004993">
    <property type="term" value="F:G protein-coupled serotonin receptor activity"/>
    <property type="evidence" value="ECO:0007669"/>
    <property type="project" value="TreeGrafter"/>
</dbReference>
<proteinExistence type="inferred from homology"/>
<dbReference type="PANTHER" id="PTHR24247">
    <property type="entry name" value="5-HYDROXYTRYPTAMINE RECEPTOR"/>
    <property type="match status" value="1"/>
</dbReference>
<evidence type="ECO:0000256" key="9">
    <source>
        <dbReference type="ARBA" id="ARBA00023224"/>
    </source>
</evidence>
<comment type="subcellular location">
    <subcellularLocation>
        <location evidence="1">Cell membrane</location>
        <topology evidence="1">Multi-pass membrane protein</topology>
    </subcellularLocation>
</comment>
<evidence type="ECO:0000256" key="2">
    <source>
        <dbReference type="ARBA" id="ARBA00022475"/>
    </source>
</evidence>
<evidence type="ECO:0000256" key="11">
    <source>
        <dbReference type="SAM" id="MobiDB-lite"/>
    </source>
</evidence>
<dbReference type="PROSITE" id="PS00237">
    <property type="entry name" value="G_PROTEIN_RECEP_F1_1"/>
    <property type="match status" value="1"/>
</dbReference>
<keyword evidence="8 10" id="KW-0675">Receptor</keyword>
<evidence type="ECO:0000256" key="7">
    <source>
        <dbReference type="ARBA" id="ARBA00023157"/>
    </source>
</evidence>
<feature type="transmembrane region" description="Helical" evidence="12">
    <location>
        <begin position="124"/>
        <end position="146"/>
    </location>
</feature>
<dbReference type="FunFam" id="1.20.1070.10:FF:000365">
    <property type="entry name" value="Muscarinic acetylcholine receptor gar-2"/>
    <property type="match status" value="1"/>
</dbReference>
<keyword evidence="9 10" id="KW-0807">Transducer</keyword>
<reference evidence="15" key="1">
    <citation type="submission" date="2020-12" db="UniProtKB">
        <authorList>
            <consortium name="WormBaseParasite"/>
        </authorList>
    </citation>
    <scope>IDENTIFICATION</scope>
    <source>
        <strain evidence="15">MHco3</strain>
    </source>
</reference>
<evidence type="ECO:0000313" key="14">
    <source>
        <dbReference type="Proteomes" id="UP000025227"/>
    </source>
</evidence>
<feature type="compositionally biased region" description="Basic and acidic residues" evidence="11">
    <location>
        <begin position="369"/>
        <end position="389"/>
    </location>
</feature>
<feature type="transmembrane region" description="Helical" evidence="12">
    <location>
        <begin position="43"/>
        <end position="63"/>
    </location>
</feature>
<dbReference type="CDD" id="cd15302">
    <property type="entry name" value="7tmA_mAChR_GAR-2-like"/>
    <property type="match status" value="1"/>
</dbReference>
<dbReference type="InterPro" id="IPR017452">
    <property type="entry name" value="GPCR_Rhodpsn_7TM"/>
</dbReference>
<comment type="similarity">
    <text evidence="10">Belongs to the G-protein coupled receptor 1 family.</text>
</comment>
<feature type="compositionally biased region" description="Acidic residues" evidence="11">
    <location>
        <begin position="586"/>
        <end position="599"/>
    </location>
</feature>
<dbReference type="Proteomes" id="UP000025227">
    <property type="component" value="Unplaced"/>
</dbReference>
<dbReference type="InterPro" id="IPR000276">
    <property type="entry name" value="GPCR_Rhodpsn"/>
</dbReference>
<feature type="compositionally biased region" description="Low complexity" evidence="11">
    <location>
        <begin position="228"/>
        <end position="247"/>
    </location>
</feature>
<keyword evidence="5 10" id="KW-0297">G-protein coupled receptor</keyword>
<dbReference type="SMART" id="SM01381">
    <property type="entry name" value="7TM_GPCR_Srsx"/>
    <property type="match status" value="1"/>
</dbReference>
<keyword evidence="7" id="KW-1015">Disulfide bond</keyword>
<keyword evidence="4 12" id="KW-1133">Transmembrane helix</keyword>
<feature type="compositionally biased region" description="Basic and acidic residues" evidence="11">
    <location>
        <begin position="551"/>
        <end position="585"/>
    </location>
</feature>
<dbReference type="GO" id="GO:0005886">
    <property type="term" value="C:plasma membrane"/>
    <property type="evidence" value="ECO:0007669"/>
    <property type="project" value="UniProtKB-SubCell"/>
</dbReference>
<keyword evidence="14" id="KW-1185">Reference proteome</keyword>
<dbReference type="OrthoDB" id="10071887at2759"/>
<evidence type="ECO:0000259" key="13">
    <source>
        <dbReference type="PROSITE" id="PS50262"/>
    </source>
</evidence>
<feature type="compositionally biased region" description="Polar residues" evidence="11">
    <location>
        <begin position="356"/>
        <end position="368"/>
    </location>
</feature>
<dbReference type="WBParaSite" id="HCON_00085290-00001">
    <property type="protein sequence ID" value="HCON_00085290-00001"/>
    <property type="gene ID" value="HCON_00085290"/>
</dbReference>
<evidence type="ECO:0000313" key="15">
    <source>
        <dbReference type="WBParaSite" id="HCON_00085290-00001"/>
    </source>
</evidence>
<dbReference type="PRINTS" id="PR00237">
    <property type="entry name" value="GPCRRHODOPSN"/>
</dbReference>
<feature type="region of interest" description="Disordered" evidence="11">
    <location>
        <begin position="223"/>
        <end position="267"/>
    </location>
</feature>
<dbReference type="SUPFAM" id="SSF81321">
    <property type="entry name" value="Family A G protein-coupled receptor-like"/>
    <property type="match status" value="2"/>
</dbReference>
<feature type="compositionally biased region" description="Basic and acidic residues" evidence="11">
    <location>
        <begin position="642"/>
        <end position="655"/>
    </location>
</feature>
<feature type="transmembrane region" description="Helical" evidence="12">
    <location>
        <begin position="762"/>
        <end position="789"/>
    </location>
</feature>
<dbReference type="GO" id="GO:0007197">
    <property type="term" value="P:adenylate cyclase-inhibiting G protein-coupled acetylcholine receptor signaling pathway"/>
    <property type="evidence" value="ECO:0007669"/>
    <property type="project" value="TreeGrafter"/>
</dbReference>
<organism evidence="14 15">
    <name type="scientific">Haemonchus contortus</name>
    <name type="common">Barber pole worm</name>
    <dbReference type="NCBI Taxonomy" id="6289"/>
    <lineage>
        <taxon>Eukaryota</taxon>
        <taxon>Metazoa</taxon>
        <taxon>Ecdysozoa</taxon>
        <taxon>Nematoda</taxon>
        <taxon>Chromadorea</taxon>
        <taxon>Rhabditida</taxon>
        <taxon>Rhabditina</taxon>
        <taxon>Rhabditomorpha</taxon>
        <taxon>Strongyloidea</taxon>
        <taxon>Trichostrongylidae</taxon>
        <taxon>Haemonchus</taxon>
    </lineage>
</organism>
<evidence type="ECO:0000256" key="6">
    <source>
        <dbReference type="ARBA" id="ARBA00023136"/>
    </source>
</evidence>
<dbReference type="GO" id="GO:0045202">
    <property type="term" value="C:synapse"/>
    <property type="evidence" value="ECO:0007669"/>
    <property type="project" value="TreeGrafter"/>
</dbReference>
<feature type="transmembrane region" description="Helical" evidence="12">
    <location>
        <begin position="83"/>
        <end position="103"/>
    </location>
</feature>
<feature type="transmembrane region" description="Helical" evidence="12">
    <location>
        <begin position="801"/>
        <end position="824"/>
    </location>
</feature>
<accession>A0A7I4YEB4</accession>
<dbReference type="AlphaFoldDB" id="A0A7I4YEB4"/>
<evidence type="ECO:0000256" key="3">
    <source>
        <dbReference type="ARBA" id="ARBA00022692"/>
    </source>
</evidence>
<evidence type="ECO:0000256" key="8">
    <source>
        <dbReference type="ARBA" id="ARBA00023170"/>
    </source>
</evidence>
<feature type="compositionally biased region" description="Basic and acidic residues" evidence="11">
    <location>
        <begin position="600"/>
        <end position="620"/>
    </location>
</feature>
<feature type="region of interest" description="Disordered" evidence="11">
    <location>
        <begin position="350"/>
        <end position="412"/>
    </location>
</feature>
<dbReference type="GO" id="GO:0016907">
    <property type="term" value="F:G protein-coupled acetylcholine receptor activity"/>
    <property type="evidence" value="ECO:0007669"/>
    <property type="project" value="UniProtKB-ARBA"/>
</dbReference>
<evidence type="ECO:0000256" key="12">
    <source>
        <dbReference type="SAM" id="Phobius"/>
    </source>
</evidence>
<name>A0A7I4YEB4_HAECO</name>
<dbReference type="Pfam" id="PF00001">
    <property type="entry name" value="7tm_1"/>
    <property type="match status" value="2"/>
</dbReference>
<dbReference type="GO" id="GO:0030425">
    <property type="term" value="C:dendrite"/>
    <property type="evidence" value="ECO:0007669"/>
    <property type="project" value="TreeGrafter"/>
</dbReference>
<feature type="domain" description="G-protein coupled receptors family 1 profile" evidence="13">
    <location>
        <begin position="23"/>
        <end position="821"/>
    </location>
</feature>
<feature type="transmembrane region" description="Helical" evidence="12">
    <location>
        <begin position="176"/>
        <end position="195"/>
    </location>
</feature>
<feature type="region of interest" description="Disordered" evidence="11">
    <location>
        <begin position="285"/>
        <end position="308"/>
    </location>
</feature>
<feature type="compositionally biased region" description="Polar residues" evidence="11">
    <location>
        <begin position="625"/>
        <end position="641"/>
    </location>
</feature>
<evidence type="ECO:0000256" key="5">
    <source>
        <dbReference type="ARBA" id="ARBA00023040"/>
    </source>
</evidence>
<keyword evidence="3 10" id="KW-0812">Transmembrane</keyword>
<protein>
    <submittedName>
        <fullName evidence="15">G_PROTEIN_RECEP_F1_2 domain-containing protein</fullName>
    </submittedName>
</protein>
<evidence type="ECO:0000256" key="10">
    <source>
        <dbReference type="RuleBase" id="RU000688"/>
    </source>
</evidence>
<evidence type="ECO:0000256" key="4">
    <source>
        <dbReference type="ARBA" id="ARBA00022989"/>
    </source>
</evidence>
<sequence>MSDAGSVLWAIAMAVLSIVTVVGNLAVLLSYYLDKNIRHPSNYFIFSLAVSDLVIGLEGIPVYTHFFLHDSHWAFGAFLCDLWLSVDYIVCLASIYTVLGITVDRYCSVKHPATYRNWRTPRRVMLIIAVIWIVPSILFSLSIFGYGTFTGKGRMLKEDECYVQFMTNPYLNMGMYISYYWSTLFVMLYLYWGIYRAAKQLAMKSDQKTKRLALLTELRKPEMSVRTSDANKSSSDSPNDNDTSSSSKCYKGPPTSSAPESAARHPSVTRNTMTVHNNYVNHCPNNCSPNTAPPAPVPSPTKEQPSDPLALESQAFDVDVSGPEPVVCELTIFEEQAPDEEHDDIVICVAPPSHCSPAQSDRSVSNRTQSDHQSDRSVSDRSRSDHSASDHSLSNKSDSYHSQLAHAPSDSIHSIHSLSNESRSDMSDHIQFNHLDEEPSDEEGLSSASEPEPVAYEVLIESMKAEEPLSSENEQAYAIPSDLLRKDPFYYQKPSSIIERESTAPCVSPELSQTSNLEDGEHCRLDLTFPFIDAESISSLVGNDDLRRLRSVRRPPESPDVPKEFHADTLERKTVSPKPEMKEEEITVEDDDIVVEEETVVEKESSADQLEDHVLNDEINPKPQTPQQEENNQSPQTPEQQENNHKSLTPDKQENNHKLQISEPEDNHKKPHEDLQQDHRQELQLQELVQSSSSCPPTTVVETSEEMKVPLIAVSRVESVKTVEGAVGRLLTAVRSRSLRRKKPKQKSQVYKSRSENRARKALRTITFILGAFIVLWTPFYVLATIYGFCESCKSSPAFNMLYSISYYLCYMNSPLNPFCYAMANQQFKKTLTRIFKGDFRRM</sequence>